<evidence type="ECO:0000256" key="6">
    <source>
        <dbReference type="ARBA" id="ARBA00022692"/>
    </source>
</evidence>
<accession>A0A8C5U0Q4</accession>
<evidence type="ECO:0000313" key="12">
    <source>
        <dbReference type="Proteomes" id="UP000694560"/>
    </source>
</evidence>
<dbReference type="GO" id="GO:0015020">
    <property type="term" value="F:glucuronosyltransferase activity"/>
    <property type="evidence" value="ECO:0007669"/>
    <property type="project" value="UniProtKB-EC"/>
</dbReference>
<dbReference type="InterPro" id="IPR050271">
    <property type="entry name" value="UDP-glycosyltransferase"/>
</dbReference>
<evidence type="ECO:0000256" key="1">
    <source>
        <dbReference type="ARBA" id="ARBA00004167"/>
    </source>
</evidence>
<keyword evidence="8" id="KW-0472">Membrane</keyword>
<dbReference type="Pfam" id="PF00201">
    <property type="entry name" value="UDPGT"/>
    <property type="match status" value="1"/>
</dbReference>
<protein>
    <recommendedName>
        <fullName evidence="3">glucuronosyltransferase</fullName>
        <ecNumber evidence="3">2.4.1.17</ecNumber>
    </recommendedName>
</protein>
<dbReference type="PROSITE" id="PS51257">
    <property type="entry name" value="PROKAR_LIPOPROTEIN"/>
    <property type="match status" value="1"/>
</dbReference>
<evidence type="ECO:0000313" key="11">
    <source>
        <dbReference type="Ensembl" id="ENSMCSP00000014760.1"/>
    </source>
</evidence>
<reference evidence="11" key="1">
    <citation type="submission" date="2025-08" db="UniProtKB">
        <authorList>
            <consortium name="Ensembl"/>
        </authorList>
    </citation>
    <scope>IDENTIFICATION</scope>
</reference>
<dbReference type="OrthoDB" id="5835829at2759"/>
<proteinExistence type="inferred from homology"/>
<evidence type="ECO:0000256" key="5">
    <source>
        <dbReference type="ARBA" id="ARBA00022679"/>
    </source>
</evidence>
<dbReference type="Ensembl" id="ENSMCST00000015140.1">
    <property type="protein sequence ID" value="ENSMCSP00000014760.1"/>
    <property type="gene ID" value="ENSMCSG00000010429.1"/>
</dbReference>
<keyword evidence="12" id="KW-1185">Reference proteome</keyword>
<keyword evidence="9" id="KW-0325">Glycoprotein</keyword>
<dbReference type="FunFam" id="3.40.50.2000:FF:000066">
    <property type="entry name" value="UDP-glucuronosyltransferase 1-1"/>
    <property type="match status" value="1"/>
</dbReference>
<keyword evidence="7 10" id="KW-0732">Signal</keyword>
<keyword evidence="4" id="KW-0328">Glycosyltransferase</keyword>
<sequence length="438" mass="48742">MWRHQVPAGLVLFLACWSLAEGGKLLVVPQDGSHWLSMRMVLEKLWEKGHEIVAVVPEAALFLKNSQSFTIKTYSVPYSQEFVDKSYQELGTKSFELTLSAVLSNISGMTNMFSSACRHLLYNEELIQYLQDSKFDAIMMDPVLPCGPILAEHLSLPSVYFMRGLPCTLDYKATQSPSPASYVPRGFSSSSDHMAFPERVKNFLISLSEPLFCHLFYSNYQSLASEFLQRDVTMQELFSQASVWLMRYDFIKPGTWAVPQSVKLGEAQDIGAGLGWRAGKGSYPRGSPGKGHSPRAPGAFGQCCQGCKGWDLLGCLGCLCMARSWTLWSMRVRIFQLRIFHDSVCTNIPKARVQRRQRELCCLWVCASSSSSKRMAGKGSLQPPSFESPSCCASSAGLLSFKTIGVLLAGVIAELTTCLLQPAQGFHFNNCSEHQIWR</sequence>
<dbReference type="AlphaFoldDB" id="A0A8C5U0Q4"/>
<comment type="subcellular location">
    <subcellularLocation>
        <location evidence="1">Membrane</location>
        <topology evidence="1">Single-pass membrane protein</topology>
    </subcellularLocation>
</comment>
<evidence type="ECO:0000256" key="9">
    <source>
        <dbReference type="ARBA" id="ARBA00023180"/>
    </source>
</evidence>
<keyword evidence="8" id="KW-1133">Transmembrane helix</keyword>
<feature type="signal peptide" evidence="10">
    <location>
        <begin position="1"/>
        <end position="22"/>
    </location>
</feature>
<comment type="similarity">
    <text evidence="2">Belongs to the UDP-glycosyltransferase family.</text>
</comment>
<evidence type="ECO:0000256" key="10">
    <source>
        <dbReference type="SAM" id="SignalP"/>
    </source>
</evidence>
<reference evidence="11" key="2">
    <citation type="submission" date="2025-09" db="UniProtKB">
        <authorList>
            <consortium name="Ensembl"/>
        </authorList>
    </citation>
    <scope>IDENTIFICATION</scope>
</reference>
<dbReference type="Gene3D" id="3.40.50.2000">
    <property type="entry name" value="Glycogen Phosphorylase B"/>
    <property type="match status" value="1"/>
</dbReference>
<name>A0A8C5U0Q4_9PASS</name>
<dbReference type="GO" id="GO:0016020">
    <property type="term" value="C:membrane"/>
    <property type="evidence" value="ECO:0007669"/>
    <property type="project" value="UniProtKB-SubCell"/>
</dbReference>
<dbReference type="InterPro" id="IPR002213">
    <property type="entry name" value="UDP_glucos_trans"/>
</dbReference>
<evidence type="ECO:0000256" key="4">
    <source>
        <dbReference type="ARBA" id="ARBA00022676"/>
    </source>
</evidence>
<keyword evidence="5" id="KW-0808">Transferase</keyword>
<dbReference type="SUPFAM" id="SSF53756">
    <property type="entry name" value="UDP-Glycosyltransferase/glycogen phosphorylase"/>
    <property type="match status" value="1"/>
</dbReference>
<dbReference type="PANTHER" id="PTHR48043:SF161">
    <property type="entry name" value="UDP GLUCURONOSYLTRANSFERASE FAMILY 1 MEMBER A1"/>
    <property type="match status" value="1"/>
</dbReference>
<feature type="chain" id="PRO_5034027288" description="glucuronosyltransferase" evidence="10">
    <location>
        <begin position="23"/>
        <end position="438"/>
    </location>
</feature>
<keyword evidence="6" id="KW-0812">Transmembrane</keyword>
<evidence type="ECO:0000256" key="7">
    <source>
        <dbReference type="ARBA" id="ARBA00022729"/>
    </source>
</evidence>
<evidence type="ECO:0000256" key="2">
    <source>
        <dbReference type="ARBA" id="ARBA00009995"/>
    </source>
</evidence>
<dbReference type="EC" id="2.4.1.17" evidence="3"/>
<dbReference type="Proteomes" id="UP000694560">
    <property type="component" value="Unplaced"/>
</dbReference>
<dbReference type="PANTHER" id="PTHR48043">
    <property type="entry name" value="EG:EG0003.4 PROTEIN-RELATED"/>
    <property type="match status" value="1"/>
</dbReference>
<organism evidence="11 12">
    <name type="scientific">Malurus cyaneus samueli</name>
    <dbReference type="NCBI Taxonomy" id="2593467"/>
    <lineage>
        <taxon>Eukaryota</taxon>
        <taxon>Metazoa</taxon>
        <taxon>Chordata</taxon>
        <taxon>Craniata</taxon>
        <taxon>Vertebrata</taxon>
        <taxon>Euteleostomi</taxon>
        <taxon>Archelosauria</taxon>
        <taxon>Archosauria</taxon>
        <taxon>Dinosauria</taxon>
        <taxon>Saurischia</taxon>
        <taxon>Theropoda</taxon>
        <taxon>Coelurosauria</taxon>
        <taxon>Aves</taxon>
        <taxon>Neognathae</taxon>
        <taxon>Neoaves</taxon>
        <taxon>Telluraves</taxon>
        <taxon>Australaves</taxon>
        <taxon>Passeriformes</taxon>
        <taxon>Meliphagoidea</taxon>
        <taxon>Maluridae</taxon>
        <taxon>Malurus</taxon>
    </lineage>
</organism>
<evidence type="ECO:0000256" key="8">
    <source>
        <dbReference type="ARBA" id="ARBA00022989"/>
    </source>
</evidence>
<evidence type="ECO:0000256" key="3">
    <source>
        <dbReference type="ARBA" id="ARBA00012544"/>
    </source>
</evidence>